<dbReference type="InterPro" id="IPR027417">
    <property type="entry name" value="P-loop_NTPase"/>
</dbReference>
<dbReference type="GO" id="GO:0051782">
    <property type="term" value="P:negative regulation of cell division"/>
    <property type="evidence" value="ECO:0007669"/>
    <property type="project" value="TreeGrafter"/>
</dbReference>
<dbReference type="Gene3D" id="3.40.50.300">
    <property type="entry name" value="P-loop containing nucleotide triphosphate hydrolases"/>
    <property type="match status" value="1"/>
</dbReference>
<accession>A0A4R7TH71</accession>
<dbReference type="InterPro" id="IPR002586">
    <property type="entry name" value="CobQ/CobB/MinD/ParA_Nub-bd_dom"/>
</dbReference>
<dbReference type="Proteomes" id="UP000295151">
    <property type="component" value="Unassembled WGS sequence"/>
</dbReference>
<evidence type="ECO:0000259" key="1">
    <source>
        <dbReference type="Pfam" id="PF01656"/>
    </source>
</evidence>
<keyword evidence="2" id="KW-0966">Cell projection</keyword>
<dbReference type="PANTHER" id="PTHR43384">
    <property type="entry name" value="SEPTUM SITE-DETERMINING PROTEIN MIND HOMOLOG, CHLOROPLASTIC-RELATED"/>
    <property type="match status" value="1"/>
</dbReference>
<protein>
    <submittedName>
        <fullName evidence="2">MinD-like ATPase involved in chromosome partitioning or flagellar assembly</fullName>
    </submittedName>
</protein>
<organism evidence="2 3">
    <name type="scientific">Kribbella voronezhensis</name>
    <dbReference type="NCBI Taxonomy" id="2512212"/>
    <lineage>
        <taxon>Bacteria</taxon>
        <taxon>Bacillati</taxon>
        <taxon>Actinomycetota</taxon>
        <taxon>Actinomycetes</taxon>
        <taxon>Propionibacteriales</taxon>
        <taxon>Kribbellaceae</taxon>
        <taxon>Kribbella</taxon>
    </lineage>
</organism>
<keyword evidence="3" id="KW-1185">Reference proteome</keyword>
<dbReference type="InterPro" id="IPR050625">
    <property type="entry name" value="ParA/MinD_ATPase"/>
</dbReference>
<gene>
    <name evidence="2" type="ORF">EV138_5283</name>
</gene>
<keyword evidence="2" id="KW-0282">Flagellum</keyword>
<evidence type="ECO:0000313" key="2">
    <source>
        <dbReference type="EMBL" id="TDU91672.1"/>
    </source>
</evidence>
<feature type="domain" description="CobQ/CobB/MinD/ParA nucleotide binding" evidence="1">
    <location>
        <begin position="22"/>
        <end position="267"/>
    </location>
</feature>
<dbReference type="EMBL" id="SOCE01000001">
    <property type="protein sequence ID" value="TDU91672.1"/>
    <property type="molecule type" value="Genomic_DNA"/>
</dbReference>
<evidence type="ECO:0000313" key="3">
    <source>
        <dbReference type="Proteomes" id="UP000295151"/>
    </source>
</evidence>
<dbReference type="GO" id="GO:0005829">
    <property type="term" value="C:cytosol"/>
    <property type="evidence" value="ECO:0007669"/>
    <property type="project" value="TreeGrafter"/>
</dbReference>
<dbReference type="GO" id="GO:0016887">
    <property type="term" value="F:ATP hydrolysis activity"/>
    <property type="evidence" value="ECO:0007669"/>
    <property type="project" value="TreeGrafter"/>
</dbReference>
<proteinExistence type="predicted"/>
<sequence length="301" mass="31947">MTESVDSLQVGRGCEMANGQLITVFAAKGGCGKTTLATNLATVLYDRGAHRVCLFDLDLEFGDVAGVLGLRSARSMMDALPHDAAGNPPYSDLPYGELPLGDLPYGDVSGGERSYGDLAPAGVRELMTPYRPGFDCLLAPTRPGEAALIPVSLVTRLLDVLPLLYDFVVVDTPSRFSTQVLAALDAADHHVLVTTPDRPALKNLRATIDMLDLLQYDRTARSIVVNRSDAAANLPASVLDELVRSPIASHLPSWNGVPASINRGEPLVAADRDHPVSLAIRHLAAALLPSDGRCSRDPPPG</sequence>
<dbReference type="GO" id="GO:0005524">
    <property type="term" value="F:ATP binding"/>
    <property type="evidence" value="ECO:0007669"/>
    <property type="project" value="TreeGrafter"/>
</dbReference>
<dbReference type="GO" id="GO:0009898">
    <property type="term" value="C:cytoplasmic side of plasma membrane"/>
    <property type="evidence" value="ECO:0007669"/>
    <property type="project" value="TreeGrafter"/>
</dbReference>
<reference evidence="2 3" key="1">
    <citation type="submission" date="2019-03" db="EMBL/GenBank/DDBJ databases">
        <title>Genomic Encyclopedia of Type Strains, Phase III (KMG-III): the genomes of soil and plant-associated and newly described type strains.</title>
        <authorList>
            <person name="Whitman W."/>
        </authorList>
    </citation>
    <scope>NUCLEOTIDE SEQUENCE [LARGE SCALE GENOMIC DNA]</scope>
    <source>
        <strain evidence="2 3">VKM Ac-2575</strain>
    </source>
</reference>
<keyword evidence="2" id="KW-0969">Cilium</keyword>
<comment type="caution">
    <text evidence="2">The sequence shown here is derived from an EMBL/GenBank/DDBJ whole genome shotgun (WGS) entry which is preliminary data.</text>
</comment>
<dbReference type="AlphaFoldDB" id="A0A4R7TH71"/>
<dbReference type="PANTHER" id="PTHR43384:SF13">
    <property type="entry name" value="SLR0110 PROTEIN"/>
    <property type="match status" value="1"/>
</dbReference>
<name>A0A4R7TH71_9ACTN</name>
<dbReference type="SUPFAM" id="SSF52540">
    <property type="entry name" value="P-loop containing nucleoside triphosphate hydrolases"/>
    <property type="match status" value="1"/>
</dbReference>
<dbReference type="Pfam" id="PF01656">
    <property type="entry name" value="CbiA"/>
    <property type="match status" value="1"/>
</dbReference>